<name>A0ABW0J0B8_9HYPH</name>
<reference evidence="2" key="1">
    <citation type="journal article" date="2019" name="Int. J. Syst. Evol. Microbiol.">
        <title>The Global Catalogue of Microorganisms (GCM) 10K type strain sequencing project: providing services to taxonomists for standard genome sequencing and annotation.</title>
        <authorList>
            <consortium name="The Broad Institute Genomics Platform"/>
            <consortium name="The Broad Institute Genome Sequencing Center for Infectious Disease"/>
            <person name="Wu L."/>
            <person name="Ma J."/>
        </authorList>
    </citation>
    <scope>NUCLEOTIDE SEQUENCE [LARGE SCALE GENOMIC DNA]</scope>
    <source>
        <strain evidence="2">NCAIM B.01391</strain>
    </source>
</reference>
<dbReference type="EMBL" id="JBHSLW010000056">
    <property type="protein sequence ID" value="MFC5423020.1"/>
    <property type="molecule type" value="Genomic_DNA"/>
</dbReference>
<proteinExistence type="predicted"/>
<dbReference type="Proteomes" id="UP001596053">
    <property type="component" value="Unassembled WGS sequence"/>
</dbReference>
<evidence type="ECO:0000313" key="2">
    <source>
        <dbReference type="Proteomes" id="UP001596053"/>
    </source>
</evidence>
<organism evidence="1 2">
    <name type="scientific">Bosea eneae</name>
    <dbReference type="NCBI Taxonomy" id="151454"/>
    <lineage>
        <taxon>Bacteria</taxon>
        <taxon>Pseudomonadati</taxon>
        <taxon>Pseudomonadota</taxon>
        <taxon>Alphaproteobacteria</taxon>
        <taxon>Hyphomicrobiales</taxon>
        <taxon>Boseaceae</taxon>
        <taxon>Bosea</taxon>
    </lineage>
</organism>
<sequence>MEDQACVARFELHFHCFNCQVNVSAFLDVPDVEGAPRDAEELGESAFLQRQRFLCHRCEGAIGLLVGITAVT</sequence>
<evidence type="ECO:0000313" key="1">
    <source>
        <dbReference type="EMBL" id="MFC5423020.1"/>
    </source>
</evidence>
<accession>A0ABW0J0B8</accession>
<comment type="caution">
    <text evidence="1">The sequence shown here is derived from an EMBL/GenBank/DDBJ whole genome shotgun (WGS) entry which is preliminary data.</text>
</comment>
<dbReference type="RefSeq" id="WP_377801214.1">
    <property type="nucleotide sequence ID" value="NZ_JBHSLW010000056.1"/>
</dbReference>
<keyword evidence="2" id="KW-1185">Reference proteome</keyword>
<gene>
    <name evidence="1" type="ORF">ACFPOB_26070</name>
</gene>
<protein>
    <submittedName>
        <fullName evidence="1">Uncharacterized protein</fullName>
    </submittedName>
</protein>